<feature type="transmembrane region" description="Helical" evidence="6">
    <location>
        <begin position="162"/>
        <end position="182"/>
    </location>
</feature>
<evidence type="ECO:0000259" key="7">
    <source>
        <dbReference type="Pfam" id="PF13515"/>
    </source>
</evidence>
<keyword evidence="2 6" id="KW-0812">Transmembrane</keyword>
<feature type="transmembrane region" description="Helical" evidence="6">
    <location>
        <begin position="956"/>
        <end position="975"/>
    </location>
</feature>
<proteinExistence type="predicted"/>
<dbReference type="InterPro" id="IPR049453">
    <property type="entry name" value="Memb_transporter_dom"/>
</dbReference>
<feature type="transmembrane region" description="Helical" evidence="6">
    <location>
        <begin position="243"/>
        <end position="262"/>
    </location>
</feature>
<feature type="transmembrane region" description="Helical" evidence="6">
    <location>
        <begin position="932"/>
        <end position="949"/>
    </location>
</feature>
<keyword evidence="4 6" id="KW-0472">Membrane</keyword>
<protein>
    <recommendedName>
        <fullName evidence="7">Integral membrane bound transporter domain-containing protein</fullName>
    </recommendedName>
</protein>
<comment type="subcellular location">
    <subcellularLocation>
        <location evidence="1">Membrane</location>
        <topology evidence="1">Multi-pass membrane protein</topology>
    </subcellularLocation>
</comment>
<evidence type="ECO:0000256" key="4">
    <source>
        <dbReference type="ARBA" id="ARBA00023136"/>
    </source>
</evidence>
<evidence type="ECO:0000256" key="5">
    <source>
        <dbReference type="SAM" id="MobiDB-lite"/>
    </source>
</evidence>
<name>A0AAW1RCJ8_9CHLO</name>
<evidence type="ECO:0000256" key="1">
    <source>
        <dbReference type="ARBA" id="ARBA00004141"/>
    </source>
</evidence>
<organism evidence="8 9">
    <name type="scientific">Elliptochloris bilobata</name>
    <dbReference type="NCBI Taxonomy" id="381761"/>
    <lineage>
        <taxon>Eukaryota</taxon>
        <taxon>Viridiplantae</taxon>
        <taxon>Chlorophyta</taxon>
        <taxon>core chlorophytes</taxon>
        <taxon>Trebouxiophyceae</taxon>
        <taxon>Trebouxiophyceae incertae sedis</taxon>
        <taxon>Elliptochloris clade</taxon>
        <taxon>Elliptochloris</taxon>
    </lineage>
</organism>
<feature type="region of interest" description="Disordered" evidence="5">
    <location>
        <begin position="428"/>
        <end position="448"/>
    </location>
</feature>
<evidence type="ECO:0000256" key="2">
    <source>
        <dbReference type="ARBA" id="ARBA00022692"/>
    </source>
</evidence>
<feature type="transmembrane region" description="Helical" evidence="6">
    <location>
        <begin position="987"/>
        <end position="1007"/>
    </location>
</feature>
<keyword evidence="3 6" id="KW-1133">Transmembrane helix</keyword>
<evidence type="ECO:0000256" key="6">
    <source>
        <dbReference type="SAM" id="Phobius"/>
    </source>
</evidence>
<dbReference type="PANTHER" id="PTHR31086">
    <property type="entry name" value="ALUMINUM-ACTIVATED MALATE TRANSPORTER 10"/>
    <property type="match status" value="1"/>
</dbReference>
<dbReference type="Pfam" id="PF13515">
    <property type="entry name" value="FUSC_2"/>
    <property type="match status" value="1"/>
</dbReference>
<sequence length="1299" mass="141873">MHQYPADHPLWADVNFTPDWLYKGIQQEAAEASRARNTARASAPGGLGTKSQLHFSAAEDEIILYAHSTYGAADRMTLDAVDRILLRPVGSTEARWHSTLSHTARTLSAEELFVGQIFICLFVFVPQLAFPNACIATVFLYVGIILRQDLHIASYLLSATKILGAIVSGSTLAGVVLTLALLPPGAHLFWLCFFAFFGVAIASTIRAATDVGTGIVTGVIFGIVMVATPTQPLSAIWKVITEFYLVGLLAAAATLLSGCLVLPTMARNSLRSTVSQILTGLGASMSTFASHLFVPSEHADAACAKVTNAPADFPHAALPGFAMSTEDEQQAAAALCERETANESGRTERVAERDAELEHAESEGQPSVLSGAKNRKDSVASARDAPCMLERPARGELRSLMALHVYEHGVEKIQEVLTDYQEFLREASDPTKPSQPFHAGRPGKPRPISELRPIMLAARRLADESKLEPRWLANVPMCGPRWAIVLDAISSLLTRASALESVLEGSEPCLAEDDLKELLGHNVIPLLRLLYAQAAATCCALARALSCKCPKMQVGLRVLMEPSWAVLEFELASALHGVIKKYWKSQHIRRELIFRPMPQIRALLYVGALSNGILEALAHAERALTDAIITPVRLLRPPPPKVVPRHMHALRLPSVLERLSEMTASVRLPRRNSPIVEVHEDEYQEFSHGGSNGKAEEDTIKDAESMLAMEECLRKRTALKPLEEALHIGVDARSDSGSSTPGLRSAPVSFIRSKSQRPLRQVEAEREARDAAAVLAKKPVAGAGCEADTGTWTQRVRHRLVWTFDWAWPHVKEIASVLTVTTLYGITTHTLPNALRSRVALHKAVKGNRVFQYFLKYLTASSVMLLIILILQEMVPESREWKLQYAMATVGVVLSEKVDTTLSKGVLRILGTISGGVIGFGVMASVQLASNAWALASIVCLFTLLIGPITLTTYKYAAFLFVITLHTIILCQWTFAPGDTGSTLLFYARVTDIVLGVIIVLFFDLIFPWYTSTAAAETLGSAFCEATKLIAAYFEAFAEELQLAAGVSPHTVGIGAAKGAGEAALEEGAAKVAAGLAKLERDMLDKITVPLASVQVSLAREVVVWKHGILVLPPIIHDTVACMQVLHDRLAALEMMLLQKPIVSGRYSGCIHRRFMLPLRPYYDFTLRRAVELGEAIQAVLAEDAGLGELVAAETAIDKLQQSRVRLREAYLHVQHSANVEMAVGTDPYMRMRTPDDSIRYQSTIYALVRVLDKTVLLARTVLADEWIQAARTGRNWRHLRVWMGVSRNSNGAKKASKG</sequence>
<feature type="transmembrane region" description="Helical" evidence="6">
    <location>
        <begin position="853"/>
        <end position="871"/>
    </location>
</feature>
<feature type="transmembrane region" description="Helical" evidence="6">
    <location>
        <begin position="113"/>
        <end position="142"/>
    </location>
</feature>
<dbReference type="GO" id="GO:0016020">
    <property type="term" value="C:membrane"/>
    <property type="evidence" value="ECO:0007669"/>
    <property type="project" value="UniProtKB-SubCell"/>
</dbReference>
<feature type="compositionally biased region" description="Basic and acidic residues" evidence="5">
    <location>
        <begin position="338"/>
        <end position="362"/>
    </location>
</feature>
<feature type="domain" description="Integral membrane bound transporter" evidence="7">
    <location>
        <begin position="881"/>
        <end position="1003"/>
    </location>
</feature>
<evidence type="ECO:0000313" key="8">
    <source>
        <dbReference type="EMBL" id="KAK9831494.1"/>
    </source>
</evidence>
<feature type="transmembrane region" description="Helical" evidence="6">
    <location>
        <begin position="905"/>
        <end position="926"/>
    </location>
</feature>
<dbReference type="EMBL" id="JALJOU010000045">
    <property type="protein sequence ID" value="KAK9831494.1"/>
    <property type="molecule type" value="Genomic_DNA"/>
</dbReference>
<reference evidence="8 9" key="1">
    <citation type="journal article" date="2024" name="Nat. Commun.">
        <title>Phylogenomics reveals the evolutionary origins of lichenization in chlorophyte algae.</title>
        <authorList>
            <person name="Puginier C."/>
            <person name="Libourel C."/>
            <person name="Otte J."/>
            <person name="Skaloud P."/>
            <person name="Haon M."/>
            <person name="Grisel S."/>
            <person name="Petersen M."/>
            <person name="Berrin J.G."/>
            <person name="Delaux P.M."/>
            <person name="Dal Grande F."/>
            <person name="Keller J."/>
        </authorList>
    </citation>
    <scope>NUCLEOTIDE SEQUENCE [LARGE SCALE GENOMIC DNA]</scope>
    <source>
        <strain evidence="8 9">SAG 245.80</strain>
    </source>
</reference>
<evidence type="ECO:0000256" key="3">
    <source>
        <dbReference type="ARBA" id="ARBA00022989"/>
    </source>
</evidence>
<gene>
    <name evidence="8" type="ORF">WJX81_002371</name>
</gene>
<feature type="region of interest" description="Disordered" evidence="5">
    <location>
        <begin position="338"/>
        <end position="383"/>
    </location>
</feature>
<feature type="transmembrane region" description="Helical" evidence="6">
    <location>
        <begin position="215"/>
        <end position="237"/>
    </location>
</feature>
<dbReference type="Proteomes" id="UP001445335">
    <property type="component" value="Unassembled WGS sequence"/>
</dbReference>
<evidence type="ECO:0000313" key="9">
    <source>
        <dbReference type="Proteomes" id="UP001445335"/>
    </source>
</evidence>
<feature type="transmembrane region" description="Helical" evidence="6">
    <location>
        <begin position="188"/>
        <end position="208"/>
    </location>
</feature>
<keyword evidence="9" id="KW-1185">Reference proteome</keyword>
<accession>A0AAW1RCJ8</accession>
<comment type="caution">
    <text evidence="8">The sequence shown here is derived from an EMBL/GenBank/DDBJ whole genome shotgun (WGS) entry which is preliminary data.</text>
</comment>